<dbReference type="GO" id="GO:0060320">
    <property type="term" value="P:rejection of self pollen"/>
    <property type="evidence" value="ECO:0007669"/>
    <property type="project" value="UniProtKB-KW"/>
</dbReference>
<evidence type="ECO:0000313" key="8">
    <source>
        <dbReference type="Proteomes" id="UP000250235"/>
    </source>
</evidence>
<keyword evidence="3 6" id="KW-0713">Self-incompatibility</keyword>
<evidence type="ECO:0000256" key="5">
    <source>
        <dbReference type="ARBA" id="ARBA00022729"/>
    </source>
</evidence>
<evidence type="ECO:0000256" key="3">
    <source>
        <dbReference type="ARBA" id="ARBA00022471"/>
    </source>
</evidence>
<evidence type="ECO:0000256" key="4">
    <source>
        <dbReference type="ARBA" id="ARBA00022525"/>
    </source>
</evidence>
<feature type="signal peptide" evidence="6">
    <location>
        <begin position="1"/>
        <end position="21"/>
    </location>
</feature>
<keyword evidence="5 6" id="KW-0732">Signal</keyword>
<organism evidence="7 8">
    <name type="scientific">Dorcoceras hygrometricum</name>
    <dbReference type="NCBI Taxonomy" id="472368"/>
    <lineage>
        <taxon>Eukaryota</taxon>
        <taxon>Viridiplantae</taxon>
        <taxon>Streptophyta</taxon>
        <taxon>Embryophyta</taxon>
        <taxon>Tracheophyta</taxon>
        <taxon>Spermatophyta</taxon>
        <taxon>Magnoliopsida</taxon>
        <taxon>eudicotyledons</taxon>
        <taxon>Gunneridae</taxon>
        <taxon>Pentapetalae</taxon>
        <taxon>asterids</taxon>
        <taxon>lamiids</taxon>
        <taxon>Lamiales</taxon>
        <taxon>Gesneriaceae</taxon>
        <taxon>Didymocarpoideae</taxon>
        <taxon>Trichosporeae</taxon>
        <taxon>Loxocarpinae</taxon>
        <taxon>Dorcoceras</taxon>
    </lineage>
</organism>
<dbReference type="Pfam" id="PF05938">
    <property type="entry name" value="Self-incomp_S1"/>
    <property type="match status" value="1"/>
</dbReference>
<protein>
    <recommendedName>
        <fullName evidence="6">S-protein homolog</fullName>
    </recommendedName>
</protein>
<gene>
    <name evidence="7" type="ORF">F511_01730</name>
</gene>
<proteinExistence type="inferred from homology"/>
<evidence type="ECO:0000256" key="6">
    <source>
        <dbReference type="RuleBase" id="RU367044"/>
    </source>
</evidence>
<dbReference type="OrthoDB" id="893279at2759"/>
<evidence type="ECO:0000313" key="7">
    <source>
        <dbReference type="EMBL" id="KZV24248.1"/>
    </source>
</evidence>
<name>A0A2Z7ASA5_9LAMI</name>
<keyword evidence="8" id="KW-1185">Reference proteome</keyword>
<comment type="subcellular location">
    <subcellularLocation>
        <location evidence="1 6">Secreted</location>
    </subcellularLocation>
</comment>
<feature type="chain" id="PRO_5025086873" description="S-protein homolog" evidence="6">
    <location>
        <begin position="22"/>
        <end position="138"/>
    </location>
</feature>
<comment type="similarity">
    <text evidence="2 6">Belongs to the plant self-incompatibility (S1) protein family.</text>
</comment>
<dbReference type="InterPro" id="IPR010264">
    <property type="entry name" value="Self-incomp_S1"/>
</dbReference>
<dbReference type="PANTHER" id="PTHR31232">
    <property type="match status" value="1"/>
</dbReference>
<dbReference type="EMBL" id="KV012839">
    <property type="protein sequence ID" value="KZV24248.1"/>
    <property type="molecule type" value="Genomic_DNA"/>
</dbReference>
<sequence length="138" mass="15784">MRPISATLAVVISLSIAFLRAKSCTLTSQYTVYIVSNLPPNTPMLSTHCWSRDDDLGSHTLAPGQNYNFNFCESAEGSTKFTCRLWWNGKDKTFDVFSSSWTFEPCDKTGTCNWFAKEDGIYFSNRNPPWKLQKVYPW</sequence>
<reference evidence="7 8" key="1">
    <citation type="journal article" date="2015" name="Proc. Natl. Acad. Sci. U.S.A.">
        <title>The resurrection genome of Boea hygrometrica: A blueprint for survival of dehydration.</title>
        <authorList>
            <person name="Xiao L."/>
            <person name="Yang G."/>
            <person name="Zhang L."/>
            <person name="Yang X."/>
            <person name="Zhao S."/>
            <person name="Ji Z."/>
            <person name="Zhou Q."/>
            <person name="Hu M."/>
            <person name="Wang Y."/>
            <person name="Chen M."/>
            <person name="Xu Y."/>
            <person name="Jin H."/>
            <person name="Xiao X."/>
            <person name="Hu G."/>
            <person name="Bao F."/>
            <person name="Hu Y."/>
            <person name="Wan P."/>
            <person name="Li L."/>
            <person name="Deng X."/>
            <person name="Kuang T."/>
            <person name="Xiang C."/>
            <person name="Zhu J.K."/>
            <person name="Oliver M.J."/>
            <person name="He Y."/>
        </authorList>
    </citation>
    <scope>NUCLEOTIDE SEQUENCE [LARGE SCALE GENOMIC DNA]</scope>
    <source>
        <strain evidence="8">cv. XS01</strain>
    </source>
</reference>
<dbReference type="AlphaFoldDB" id="A0A2Z7ASA5"/>
<evidence type="ECO:0000256" key="1">
    <source>
        <dbReference type="ARBA" id="ARBA00004613"/>
    </source>
</evidence>
<accession>A0A2Z7ASA5</accession>
<dbReference type="Proteomes" id="UP000250235">
    <property type="component" value="Unassembled WGS sequence"/>
</dbReference>
<dbReference type="GO" id="GO:0005576">
    <property type="term" value="C:extracellular region"/>
    <property type="evidence" value="ECO:0007669"/>
    <property type="project" value="UniProtKB-SubCell"/>
</dbReference>
<dbReference type="PANTHER" id="PTHR31232:SF155">
    <property type="entry name" value="PLANT SELF-INCOMPATIBILITY PROTEIN S1 FAMILY"/>
    <property type="match status" value="1"/>
</dbReference>
<evidence type="ECO:0000256" key="2">
    <source>
        <dbReference type="ARBA" id="ARBA00005581"/>
    </source>
</evidence>
<keyword evidence="4 6" id="KW-0964">Secreted</keyword>